<feature type="domain" description="Rab-GAP TBC" evidence="1">
    <location>
        <begin position="1"/>
        <end position="265"/>
    </location>
</feature>
<dbReference type="FunFam" id="1.10.472.80:FF:000088">
    <property type="entry name" value="Uncharacterized protein"/>
    <property type="match status" value="1"/>
</dbReference>
<dbReference type="InterPro" id="IPR035969">
    <property type="entry name" value="Rab-GAP_TBC_sf"/>
</dbReference>
<dbReference type="Pfam" id="PF00566">
    <property type="entry name" value="RabGAP-TBC"/>
    <property type="match status" value="1"/>
</dbReference>
<proteinExistence type="predicted"/>
<protein>
    <recommendedName>
        <fullName evidence="1">Rab-GAP TBC domain-containing protein</fullName>
    </recommendedName>
</protein>
<keyword evidence="3" id="KW-1185">Reference proteome</keyword>
<dbReference type="Proteomes" id="UP000001542">
    <property type="component" value="Unassembled WGS sequence"/>
</dbReference>
<evidence type="ECO:0000313" key="2">
    <source>
        <dbReference type="EMBL" id="EAY18670.1"/>
    </source>
</evidence>
<dbReference type="SMR" id="A2DLN7"/>
<dbReference type="GO" id="GO:0005096">
    <property type="term" value="F:GTPase activator activity"/>
    <property type="evidence" value="ECO:0000318"/>
    <property type="project" value="GO_Central"/>
</dbReference>
<gene>
    <name evidence="2" type="ORF">TVAG_062750</name>
</gene>
<reference evidence="2" key="2">
    <citation type="journal article" date="2007" name="Science">
        <title>Draft genome sequence of the sexually transmitted pathogen Trichomonas vaginalis.</title>
        <authorList>
            <person name="Carlton J.M."/>
            <person name="Hirt R.P."/>
            <person name="Silva J.C."/>
            <person name="Delcher A.L."/>
            <person name="Schatz M."/>
            <person name="Zhao Q."/>
            <person name="Wortman J.R."/>
            <person name="Bidwell S.L."/>
            <person name="Alsmark U.C.M."/>
            <person name="Besteiro S."/>
            <person name="Sicheritz-Ponten T."/>
            <person name="Noel C.J."/>
            <person name="Dacks J.B."/>
            <person name="Foster P.G."/>
            <person name="Simillion C."/>
            <person name="Van de Peer Y."/>
            <person name="Miranda-Saavedra D."/>
            <person name="Barton G.J."/>
            <person name="Westrop G.D."/>
            <person name="Mueller S."/>
            <person name="Dessi D."/>
            <person name="Fiori P.L."/>
            <person name="Ren Q."/>
            <person name="Paulsen I."/>
            <person name="Zhang H."/>
            <person name="Bastida-Corcuera F.D."/>
            <person name="Simoes-Barbosa A."/>
            <person name="Brown M.T."/>
            <person name="Hayes R.D."/>
            <person name="Mukherjee M."/>
            <person name="Okumura C.Y."/>
            <person name="Schneider R."/>
            <person name="Smith A.J."/>
            <person name="Vanacova S."/>
            <person name="Villalvazo M."/>
            <person name="Haas B.J."/>
            <person name="Pertea M."/>
            <person name="Feldblyum T.V."/>
            <person name="Utterback T.R."/>
            <person name="Shu C.L."/>
            <person name="Osoegawa K."/>
            <person name="de Jong P.J."/>
            <person name="Hrdy I."/>
            <person name="Horvathova L."/>
            <person name="Zubacova Z."/>
            <person name="Dolezal P."/>
            <person name="Malik S.B."/>
            <person name="Logsdon J.M. Jr."/>
            <person name="Henze K."/>
            <person name="Gupta A."/>
            <person name="Wang C.C."/>
            <person name="Dunne R.L."/>
            <person name="Upcroft J.A."/>
            <person name="Upcroft P."/>
            <person name="White O."/>
            <person name="Salzberg S.L."/>
            <person name="Tang P."/>
            <person name="Chiu C.-H."/>
            <person name="Lee Y.-S."/>
            <person name="Embley T.M."/>
            <person name="Coombs G.H."/>
            <person name="Mottram J.C."/>
            <person name="Tachezy J."/>
            <person name="Fraser-Liggett C.M."/>
            <person name="Johnson P.J."/>
        </authorList>
    </citation>
    <scope>NUCLEOTIDE SEQUENCE [LARGE SCALE GENOMIC DNA]</scope>
    <source>
        <strain evidence="2">G3</strain>
    </source>
</reference>
<dbReference type="InParanoid" id="A2DLN7"/>
<reference evidence="2" key="1">
    <citation type="submission" date="2006-10" db="EMBL/GenBank/DDBJ databases">
        <authorList>
            <person name="Amadeo P."/>
            <person name="Zhao Q."/>
            <person name="Wortman J."/>
            <person name="Fraser-Liggett C."/>
            <person name="Carlton J."/>
        </authorList>
    </citation>
    <scope>NUCLEOTIDE SEQUENCE</scope>
    <source>
        <strain evidence="2">G3</strain>
    </source>
</reference>
<organism evidence="2 3">
    <name type="scientific">Trichomonas vaginalis (strain ATCC PRA-98 / G3)</name>
    <dbReference type="NCBI Taxonomy" id="412133"/>
    <lineage>
        <taxon>Eukaryota</taxon>
        <taxon>Metamonada</taxon>
        <taxon>Parabasalia</taxon>
        <taxon>Trichomonadida</taxon>
        <taxon>Trichomonadidae</taxon>
        <taxon>Trichomonas</taxon>
    </lineage>
</organism>
<dbReference type="PROSITE" id="PS50086">
    <property type="entry name" value="TBC_RABGAP"/>
    <property type="match status" value="1"/>
</dbReference>
<dbReference type="SUPFAM" id="SSF47923">
    <property type="entry name" value="Ypt/Rab-GAP domain of gyp1p"/>
    <property type="match status" value="1"/>
</dbReference>
<dbReference type="OrthoDB" id="10404074at2759"/>
<evidence type="ECO:0000313" key="3">
    <source>
        <dbReference type="Proteomes" id="UP000001542"/>
    </source>
</evidence>
<dbReference type="Gene3D" id="1.10.472.80">
    <property type="entry name" value="Ypt/Rab-GAP domain of gyp1p, domain 3"/>
    <property type="match status" value="1"/>
</dbReference>
<dbReference type="RefSeq" id="XP_001579656.1">
    <property type="nucleotide sequence ID" value="XM_001579606.1"/>
</dbReference>
<accession>A2DLN7</accession>
<dbReference type="EMBL" id="DS113216">
    <property type="protein sequence ID" value="EAY18670.1"/>
    <property type="molecule type" value="Genomic_DNA"/>
</dbReference>
<sequence length="346" mass="40361">MQLKTPDEVVLTDAFRLGDGLIFNYMDARKFLLTDSAKKNPIDRLISYLIYLKIIVPNRSKWSQSLLKATDMYYDHLKFYFEKSQDDPLAIVSTKTETALRTDITKAMPYFKSIDPSFGLDLSKKIDIEFRISRIFAVLEREHPEIQYTQGYDKYGYIYFALALRFCQQGNLPLEFAEAIAYHLVCSTLSLIPMARLLDNQKELVKHFNDLDKILLNYDRPKYNLLSSKGVSILLFGVKFELLLFSDEHDIESTLRIWDQIFGRLESYNYMINAFTIAHTHQIKIPENCINALDEIKKFKNWNVDQLITDAGELMAHKRSFKESMCKYCCPKLPQYHGYILSPDAL</sequence>
<dbReference type="KEGG" id="tva:5464184"/>
<evidence type="ECO:0000259" key="1">
    <source>
        <dbReference type="PROSITE" id="PS50086"/>
    </source>
</evidence>
<name>A2DLN7_TRIV3</name>
<dbReference type="InterPro" id="IPR000195">
    <property type="entry name" value="Rab-GAP-TBC_dom"/>
</dbReference>
<dbReference type="VEuPathDB" id="TrichDB:TVAG_062750"/>
<dbReference type="VEuPathDB" id="TrichDB:TVAGG3_0580840"/>
<dbReference type="AlphaFoldDB" id="A2DLN7"/>